<evidence type="ECO:0000313" key="2">
    <source>
        <dbReference type="EMBL" id="KAF2893599.1"/>
    </source>
</evidence>
<reference evidence="2" key="1">
    <citation type="submission" date="2019-08" db="EMBL/GenBank/DDBJ databases">
        <title>The genome of the North American firefly Photinus pyralis.</title>
        <authorList>
            <consortium name="Photinus pyralis genome working group"/>
            <person name="Fallon T.R."/>
            <person name="Sander Lower S.E."/>
            <person name="Weng J.-K."/>
        </authorList>
    </citation>
    <scope>NUCLEOTIDE SEQUENCE</scope>
    <source>
        <strain evidence="2">TRF0915ILg1</strain>
        <tissue evidence="2">Whole body</tissue>
    </source>
</reference>
<dbReference type="AlphaFoldDB" id="A0A8K0CW70"/>
<evidence type="ECO:0000313" key="3">
    <source>
        <dbReference type="Proteomes" id="UP000801492"/>
    </source>
</evidence>
<comment type="caution">
    <text evidence="2">The sequence shown here is derived from an EMBL/GenBank/DDBJ whole genome shotgun (WGS) entry which is preliminary data.</text>
</comment>
<protein>
    <submittedName>
        <fullName evidence="2">Uncharacterized protein</fullName>
    </submittedName>
</protein>
<keyword evidence="1" id="KW-0732">Signal</keyword>
<dbReference type="EMBL" id="VTPC01007852">
    <property type="protein sequence ID" value="KAF2893599.1"/>
    <property type="molecule type" value="Genomic_DNA"/>
</dbReference>
<feature type="signal peptide" evidence="1">
    <location>
        <begin position="1"/>
        <end position="22"/>
    </location>
</feature>
<evidence type="ECO:0000256" key="1">
    <source>
        <dbReference type="SAM" id="SignalP"/>
    </source>
</evidence>
<dbReference type="Proteomes" id="UP000801492">
    <property type="component" value="Unassembled WGS sequence"/>
</dbReference>
<gene>
    <name evidence="2" type="ORF">ILUMI_12574</name>
</gene>
<proteinExistence type="predicted"/>
<feature type="chain" id="PRO_5035427437" evidence="1">
    <location>
        <begin position="23"/>
        <end position="198"/>
    </location>
</feature>
<organism evidence="2 3">
    <name type="scientific">Ignelater luminosus</name>
    <name type="common">Cucubano</name>
    <name type="synonym">Pyrophorus luminosus</name>
    <dbReference type="NCBI Taxonomy" id="2038154"/>
    <lineage>
        <taxon>Eukaryota</taxon>
        <taxon>Metazoa</taxon>
        <taxon>Ecdysozoa</taxon>
        <taxon>Arthropoda</taxon>
        <taxon>Hexapoda</taxon>
        <taxon>Insecta</taxon>
        <taxon>Pterygota</taxon>
        <taxon>Neoptera</taxon>
        <taxon>Endopterygota</taxon>
        <taxon>Coleoptera</taxon>
        <taxon>Polyphaga</taxon>
        <taxon>Elateriformia</taxon>
        <taxon>Elateroidea</taxon>
        <taxon>Elateridae</taxon>
        <taxon>Agrypninae</taxon>
        <taxon>Pyrophorini</taxon>
        <taxon>Ignelater</taxon>
    </lineage>
</organism>
<keyword evidence="3" id="KW-1185">Reference proteome</keyword>
<name>A0A8K0CW70_IGNLU</name>
<sequence length="198" mass="22078">MAVLKNTIFLVIVGCCFKASEAGRLPEDSSLNSEDVAPQAYNIDIPREEKSISSSNTKRGILDSLGEPNILQELQPTQSHKEWVDSLEGSFSELLKQFSGFAPYLAKLVKPIIKTVNLVMETGKNYVVEYVRNLSPDTVQKIQSNVLELVKKLVNMNLVRAIIRTELPVLYDRVLNTMANIGNEVLSQPPAEDYTDHS</sequence>
<dbReference type="OrthoDB" id="10434973at2759"/>
<accession>A0A8K0CW70</accession>